<keyword evidence="4 9" id="KW-0067">ATP-binding</keyword>
<dbReference type="GO" id="GO:0016887">
    <property type="term" value="F:ATP hydrolysis activity"/>
    <property type="evidence" value="ECO:0007669"/>
    <property type="project" value="InterPro"/>
</dbReference>
<keyword evidence="3" id="KW-0547">Nucleotide-binding</keyword>
<name>A0A161YV80_9BACI</name>
<evidence type="ECO:0000256" key="3">
    <source>
        <dbReference type="ARBA" id="ARBA00022741"/>
    </source>
</evidence>
<dbReference type="PANTHER" id="PTHR43166">
    <property type="entry name" value="AMINO ACID IMPORT ATP-BINDING PROTEIN"/>
    <property type="match status" value="1"/>
</dbReference>
<keyword evidence="10" id="KW-1185">Reference proteome</keyword>
<dbReference type="CDD" id="cd03258">
    <property type="entry name" value="ABC_MetN_methionine_transporter"/>
    <property type="match status" value="1"/>
</dbReference>
<dbReference type="Proteomes" id="UP000076476">
    <property type="component" value="Unassembled WGS sequence"/>
</dbReference>
<sequence>MIRLERVSKIYESGGKKVEAVKDVSLHIKKGDIFGIIGFSGAGKSTLLRLVNLLERPTTGNIIVDNYDLNSISSKDLRQLRRKIGMIFQTFNLFNSRTVYGNIAYPLKLEKKSKEEIHQRVTELLQFVGLEDKADKFPEQLSGGQKQRVGIARALATSPDILLCDEATSALDPETTNEILNLLKKVNEEFNITILLITHEMNVIRKICNRVAVMENGRIIEEGEVFNIFSNPQEKTTKNFISSVVNEKLSSSLLEKLRKDHERKLYRIVFSGDTASQPILSTLTAKHNIHFNIIYGSINELQNQLFGNLIVEFIGADSQIEEVLKELTEIVEVREVTNGES</sequence>
<feature type="domain" description="ABC transporter" evidence="8">
    <location>
        <begin position="2"/>
        <end position="241"/>
    </location>
</feature>
<dbReference type="PANTHER" id="PTHR43166:SF30">
    <property type="entry name" value="METHIONINE IMPORT ATP-BINDING PROTEIN METN"/>
    <property type="match status" value="1"/>
</dbReference>
<dbReference type="Pfam" id="PF09383">
    <property type="entry name" value="NIL"/>
    <property type="match status" value="1"/>
</dbReference>
<dbReference type="SMART" id="SM00930">
    <property type="entry name" value="NIL"/>
    <property type="match status" value="1"/>
</dbReference>
<dbReference type="OrthoDB" id="9802264at2"/>
<evidence type="ECO:0000256" key="2">
    <source>
        <dbReference type="ARBA" id="ARBA00022475"/>
    </source>
</evidence>
<dbReference type="InterPro" id="IPR027417">
    <property type="entry name" value="P-loop_NTPase"/>
</dbReference>
<evidence type="ECO:0000313" key="10">
    <source>
        <dbReference type="Proteomes" id="UP000076476"/>
    </source>
</evidence>
<dbReference type="Gene3D" id="3.30.70.260">
    <property type="match status" value="1"/>
</dbReference>
<evidence type="ECO:0000313" key="9">
    <source>
        <dbReference type="EMBL" id="KZN97865.1"/>
    </source>
</evidence>
<keyword evidence="1" id="KW-0813">Transport</keyword>
<dbReference type="EMBL" id="LWBR01000005">
    <property type="protein sequence ID" value="KZN97865.1"/>
    <property type="molecule type" value="Genomic_DNA"/>
</dbReference>
<proteinExistence type="predicted"/>
<accession>A0A161YV80</accession>
<dbReference type="InterPro" id="IPR018449">
    <property type="entry name" value="NIL_domain"/>
</dbReference>
<keyword evidence="7" id="KW-0472">Membrane</keyword>
<dbReference type="GO" id="GO:0005524">
    <property type="term" value="F:ATP binding"/>
    <property type="evidence" value="ECO:0007669"/>
    <property type="project" value="UniProtKB-KW"/>
</dbReference>
<dbReference type="InterPro" id="IPR050086">
    <property type="entry name" value="MetN_ABC_transporter-like"/>
</dbReference>
<organism evidence="9 10">
    <name type="scientific">Aeribacillus pallidus</name>
    <dbReference type="NCBI Taxonomy" id="33936"/>
    <lineage>
        <taxon>Bacteria</taxon>
        <taxon>Bacillati</taxon>
        <taxon>Bacillota</taxon>
        <taxon>Bacilli</taxon>
        <taxon>Bacillales</taxon>
        <taxon>Bacillaceae</taxon>
        <taxon>Aeribacillus</taxon>
    </lineage>
</organism>
<dbReference type="InterPro" id="IPR003439">
    <property type="entry name" value="ABC_transporter-like_ATP-bd"/>
</dbReference>
<dbReference type="SUPFAM" id="SSF55021">
    <property type="entry name" value="ACT-like"/>
    <property type="match status" value="1"/>
</dbReference>
<dbReference type="Pfam" id="PF00005">
    <property type="entry name" value="ABC_tran"/>
    <property type="match status" value="1"/>
</dbReference>
<dbReference type="Gene3D" id="3.40.50.300">
    <property type="entry name" value="P-loop containing nucleotide triphosphate hydrolases"/>
    <property type="match status" value="1"/>
</dbReference>
<dbReference type="PROSITE" id="PS50893">
    <property type="entry name" value="ABC_TRANSPORTER_2"/>
    <property type="match status" value="1"/>
</dbReference>
<evidence type="ECO:0000256" key="6">
    <source>
        <dbReference type="ARBA" id="ARBA00022970"/>
    </source>
</evidence>
<dbReference type="AlphaFoldDB" id="A0A161YV80"/>
<dbReference type="SMART" id="SM00382">
    <property type="entry name" value="AAA"/>
    <property type="match status" value="1"/>
</dbReference>
<dbReference type="RefSeq" id="WP_063386544.1">
    <property type="nucleotide sequence ID" value="NZ_LWBR01000005.1"/>
</dbReference>
<comment type="caution">
    <text evidence="9">The sequence shown here is derived from an EMBL/GenBank/DDBJ whole genome shotgun (WGS) entry which is preliminary data.</text>
</comment>
<keyword evidence="6" id="KW-0029">Amino-acid transport</keyword>
<reference evidence="9 10" key="1">
    <citation type="submission" date="2016-04" db="EMBL/GenBank/DDBJ databases">
        <title>Draft genome sequence of Aeribacillus pallidus 8m3 from petroleum reservoir.</title>
        <authorList>
            <person name="Poltaraus A.B."/>
            <person name="Nazina T.N."/>
            <person name="Tourova T.P."/>
            <person name="Malakho S.M."/>
            <person name="Korshunova A.V."/>
            <person name="Sokolova D.S."/>
        </authorList>
    </citation>
    <scope>NUCLEOTIDE SEQUENCE [LARGE SCALE GENOMIC DNA]</scope>
    <source>
        <strain evidence="9 10">8m3</strain>
    </source>
</reference>
<dbReference type="STRING" id="33936.AZI98_01615"/>
<dbReference type="InterPro" id="IPR003593">
    <property type="entry name" value="AAA+_ATPase"/>
</dbReference>
<dbReference type="GO" id="GO:0006865">
    <property type="term" value="P:amino acid transport"/>
    <property type="evidence" value="ECO:0007669"/>
    <property type="project" value="UniProtKB-KW"/>
</dbReference>
<dbReference type="SUPFAM" id="SSF52540">
    <property type="entry name" value="P-loop containing nucleoside triphosphate hydrolases"/>
    <property type="match status" value="1"/>
</dbReference>
<dbReference type="PROSITE" id="PS00211">
    <property type="entry name" value="ABC_TRANSPORTER_1"/>
    <property type="match status" value="1"/>
</dbReference>
<keyword evidence="2" id="KW-1003">Cell membrane</keyword>
<dbReference type="FunFam" id="3.40.50.300:FF:000233">
    <property type="entry name" value="Methionine import ATP-binding protein MetN"/>
    <property type="match status" value="1"/>
</dbReference>
<evidence type="ECO:0000259" key="8">
    <source>
        <dbReference type="PROSITE" id="PS50893"/>
    </source>
</evidence>
<evidence type="ECO:0000256" key="4">
    <source>
        <dbReference type="ARBA" id="ARBA00022840"/>
    </source>
</evidence>
<dbReference type="InterPro" id="IPR017871">
    <property type="entry name" value="ABC_transporter-like_CS"/>
</dbReference>
<protein>
    <submittedName>
        <fullName evidence="9">Phosphate ABC transporter ATP-binding protein</fullName>
    </submittedName>
</protein>
<dbReference type="InterPro" id="IPR041701">
    <property type="entry name" value="MetN_ABC"/>
</dbReference>
<gene>
    <name evidence="9" type="ORF">AZI98_01615</name>
</gene>
<evidence type="ECO:0000256" key="7">
    <source>
        <dbReference type="ARBA" id="ARBA00023136"/>
    </source>
</evidence>
<dbReference type="InterPro" id="IPR045865">
    <property type="entry name" value="ACT-like_dom_sf"/>
</dbReference>
<evidence type="ECO:0000256" key="1">
    <source>
        <dbReference type="ARBA" id="ARBA00022448"/>
    </source>
</evidence>
<evidence type="ECO:0000256" key="5">
    <source>
        <dbReference type="ARBA" id="ARBA00022967"/>
    </source>
</evidence>
<keyword evidence="5" id="KW-1278">Translocase</keyword>